<feature type="non-terminal residue" evidence="5">
    <location>
        <position position="1"/>
    </location>
</feature>
<feature type="domain" description="Transcriptional regulator LacI/GalR-like sensor" evidence="4">
    <location>
        <begin position="24"/>
        <end position="185"/>
    </location>
</feature>
<proteinExistence type="predicted"/>
<evidence type="ECO:0000256" key="2">
    <source>
        <dbReference type="ARBA" id="ARBA00023125"/>
    </source>
</evidence>
<dbReference type="GO" id="GO:0003700">
    <property type="term" value="F:DNA-binding transcription factor activity"/>
    <property type="evidence" value="ECO:0007669"/>
    <property type="project" value="TreeGrafter"/>
</dbReference>
<dbReference type="InterPro" id="IPR046335">
    <property type="entry name" value="LacI/GalR-like_sensor"/>
</dbReference>
<gene>
    <name evidence="5" type="ORF">S06H3_45980</name>
</gene>
<evidence type="ECO:0000259" key="4">
    <source>
        <dbReference type="Pfam" id="PF13377"/>
    </source>
</evidence>
<keyword evidence="3" id="KW-0804">Transcription</keyword>
<dbReference type="GO" id="GO:0000976">
    <property type="term" value="F:transcription cis-regulatory region binding"/>
    <property type="evidence" value="ECO:0007669"/>
    <property type="project" value="TreeGrafter"/>
</dbReference>
<dbReference type="Pfam" id="PF13377">
    <property type="entry name" value="Peripla_BP_3"/>
    <property type="match status" value="1"/>
</dbReference>
<organism evidence="5">
    <name type="scientific">marine sediment metagenome</name>
    <dbReference type="NCBI Taxonomy" id="412755"/>
    <lineage>
        <taxon>unclassified sequences</taxon>
        <taxon>metagenomes</taxon>
        <taxon>ecological metagenomes</taxon>
    </lineage>
</organism>
<evidence type="ECO:0000256" key="1">
    <source>
        <dbReference type="ARBA" id="ARBA00023015"/>
    </source>
</evidence>
<dbReference type="SUPFAM" id="SSF53822">
    <property type="entry name" value="Periplasmic binding protein-like I"/>
    <property type="match status" value="1"/>
</dbReference>
<sequence>TGKIDYNDANYVDAENRKGAYQAVSYLANLNHKKIAYIGGSFEFVFNQERFEGYLSALQDHNLEYGKELTTESISTQESGYEAMCRLLKISPVPTAVFVANDLDAIGAMRAVKEKGLKIPEDIAIIGFDDIQLASHIEPSLTTVRQPIYEMGITAISLLVQLIEGKEKEPLKVELPTQLIIRGTSGGKI</sequence>
<evidence type="ECO:0000256" key="3">
    <source>
        <dbReference type="ARBA" id="ARBA00023163"/>
    </source>
</evidence>
<reference evidence="5" key="1">
    <citation type="journal article" date="2014" name="Front. Microbiol.">
        <title>High frequency of phylogenetically diverse reductive dehalogenase-homologous genes in deep subseafloor sedimentary metagenomes.</title>
        <authorList>
            <person name="Kawai M."/>
            <person name="Futagami T."/>
            <person name="Toyoda A."/>
            <person name="Takaki Y."/>
            <person name="Nishi S."/>
            <person name="Hori S."/>
            <person name="Arai W."/>
            <person name="Tsubouchi T."/>
            <person name="Morono Y."/>
            <person name="Uchiyama I."/>
            <person name="Ito T."/>
            <person name="Fujiyama A."/>
            <person name="Inagaki F."/>
            <person name="Takami H."/>
        </authorList>
    </citation>
    <scope>NUCLEOTIDE SEQUENCE</scope>
    <source>
        <strain evidence="5">Expedition CK06-06</strain>
    </source>
</reference>
<protein>
    <recommendedName>
        <fullName evidence="4">Transcriptional regulator LacI/GalR-like sensor domain-containing protein</fullName>
    </recommendedName>
</protein>
<dbReference type="CDD" id="cd06267">
    <property type="entry name" value="PBP1_LacI_sugar_binding-like"/>
    <property type="match status" value="1"/>
</dbReference>
<dbReference type="PANTHER" id="PTHR30146">
    <property type="entry name" value="LACI-RELATED TRANSCRIPTIONAL REPRESSOR"/>
    <property type="match status" value="1"/>
</dbReference>
<keyword evidence="1" id="KW-0805">Transcription regulation</keyword>
<evidence type="ECO:0000313" key="5">
    <source>
        <dbReference type="EMBL" id="GAI37281.1"/>
    </source>
</evidence>
<dbReference type="InterPro" id="IPR028082">
    <property type="entry name" value="Peripla_BP_I"/>
</dbReference>
<dbReference type="AlphaFoldDB" id="X1P4B3"/>
<accession>X1P4B3</accession>
<dbReference type="EMBL" id="BARV01028765">
    <property type="protein sequence ID" value="GAI37281.1"/>
    <property type="molecule type" value="Genomic_DNA"/>
</dbReference>
<keyword evidence="2" id="KW-0238">DNA-binding</keyword>
<dbReference type="PANTHER" id="PTHR30146:SF109">
    <property type="entry name" value="HTH-TYPE TRANSCRIPTIONAL REGULATOR GALS"/>
    <property type="match status" value="1"/>
</dbReference>
<name>X1P4B3_9ZZZZ</name>
<comment type="caution">
    <text evidence="5">The sequence shown here is derived from an EMBL/GenBank/DDBJ whole genome shotgun (WGS) entry which is preliminary data.</text>
</comment>
<dbReference type="Gene3D" id="3.40.50.2300">
    <property type="match status" value="1"/>
</dbReference>